<evidence type="ECO:0000259" key="2">
    <source>
        <dbReference type="PROSITE" id="PS51186"/>
    </source>
</evidence>
<dbReference type="InterPro" id="IPR016181">
    <property type="entry name" value="Acyl_CoA_acyltransferase"/>
</dbReference>
<gene>
    <name evidence="3" type="ORF">FEM41_11165</name>
</gene>
<evidence type="ECO:0000256" key="1">
    <source>
        <dbReference type="SAM" id="MobiDB-lite"/>
    </source>
</evidence>
<keyword evidence="3" id="KW-0808">Transferase</keyword>
<dbReference type="Pfam" id="PF13302">
    <property type="entry name" value="Acetyltransf_3"/>
    <property type="match status" value="1"/>
</dbReference>
<evidence type="ECO:0000313" key="3">
    <source>
        <dbReference type="EMBL" id="QCT20168.1"/>
    </source>
</evidence>
<dbReference type="OrthoDB" id="5295305at2"/>
<dbReference type="InterPro" id="IPR000182">
    <property type="entry name" value="GNAT_dom"/>
</dbReference>
<sequence>MPLNIWGQPVGDSLPDWQPRPTPQRRTLEGNWCRLIPLQQEQAPGLYHAFSQASDDSHWTWLPMEPPRDVDAFTRQLAQAAATDDPLHFTVMDNASQRPVGTLALMRIVPQHGVMEVGHVHFSALMQRSPLSTEAHWLLMQYAFNELGYRRYEWKCDSLNAPSRRAAQRLGFQYEGVFRQALVYKGRNRDTAWYSIIDSEWPHLNTAFQRWLSPANFDGQGGQRQTLEALRQRSPTGR</sequence>
<dbReference type="InterPro" id="IPR051908">
    <property type="entry name" value="Ribosomal_N-acetyltransferase"/>
</dbReference>
<dbReference type="PROSITE" id="PS51186">
    <property type="entry name" value="GNAT"/>
    <property type="match status" value="1"/>
</dbReference>
<evidence type="ECO:0000313" key="4">
    <source>
        <dbReference type="Proteomes" id="UP000302163"/>
    </source>
</evidence>
<accession>A0A4P8YK53</accession>
<dbReference type="RefSeq" id="WP_138096044.1">
    <property type="nucleotide sequence ID" value="NZ_CP040428.1"/>
</dbReference>
<dbReference type="GO" id="GO:1990189">
    <property type="term" value="F:protein N-terminal-serine acetyltransferase activity"/>
    <property type="evidence" value="ECO:0007669"/>
    <property type="project" value="TreeGrafter"/>
</dbReference>
<dbReference type="GO" id="GO:0008999">
    <property type="term" value="F:protein-N-terminal-alanine acetyltransferase activity"/>
    <property type="evidence" value="ECO:0007669"/>
    <property type="project" value="TreeGrafter"/>
</dbReference>
<dbReference type="AlphaFoldDB" id="A0A4P8YK53"/>
<organism evidence="3 4">
    <name type="scientific">Jejubacter calystegiae</name>
    <dbReference type="NCBI Taxonomy" id="2579935"/>
    <lineage>
        <taxon>Bacteria</taxon>
        <taxon>Pseudomonadati</taxon>
        <taxon>Pseudomonadota</taxon>
        <taxon>Gammaproteobacteria</taxon>
        <taxon>Enterobacterales</taxon>
        <taxon>Enterobacteriaceae</taxon>
        <taxon>Jejubacter</taxon>
    </lineage>
</organism>
<dbReference type="PANTHER" id="PTHR43441:SF2">
    <property type="entry name" value="FAMILY ACETYLTRANSFERASE, PUTATIVE (AFU_ORTHOLOGUE AFUA_7G00850)-RELATED"/>
    <property type="match status" value="1"/>
</dbReference>
<dbReference type="KEGG" id="izh:FEM41_11165"/>
<protein>
    <submittedName>
        <fullName evidence="3">GNAT family N-acetyltransferase</fullName>
    </submittedName>
</protein>
<feature type="region of interest" description="Disordered" evidence="1">
    <location>
        <begin position="1"/>
        <end position="25"/>
    </location>
</feature>
<dbReference type="EMBL" id="CP040428">
    <property type="protein sequence ID" value="QCT20168.1"/>
    <property type="molecule type" value="Genomic_DNA"/>
</dbReference>
<name>A0A4P8YK53_9ENTR</name>
<keyword evidence="4" id="KW-1185">Reference proteome</keyword>
<proteinExistence type="predicted"/>
<dbReference type="FunFam" id="3.40.630.30:FF:000047">
    <property type="entry name" value="Acetyltransferase, GNAT family"/>
    <property type="match status" value="1"/>
</dbReference>
<reference evidence="3 4" key="1">
    <citation type="submission" date="2019-05" db="EMBL/GenBank/DDBJ databases">
        <title>Complete genome sequence of Izhakiella calystegiae KSNA2, an endophyte isolated from beach morning glory (Calystegia soldanella).</title>
        <authorList>
            <person name="Jiang L."/>
            <person name="Jeong J.C."/>
            <person name="Kim C.Y."/>
            <person name="Kim D.H."/>
            <person name="Kim S.W."/>
            <person name="Lee j."/>
        </authorList>
    </citation>
    <scope>NUCLEOTIDE SEQUENCE [LARGE SCALE GENOMIC DNA]</scope>
    <source>
        <strain evidence="3 4">KSNA2</strain>
    </source>
</reference>
<dbReference type="Proteomes" id="UP000302163">
    <property type="component" value="Chromosome"/>
</dbReference>
<dbReference type="SUPFAM" id="SSF55729">
    <property type="entry name" value="Acyl-CoA N-acyltransferases (Nat)"/>
    <property type="match status" value="1"/>
</dbReference>
<dbReference type="Gene3D" id="3.40.630.30">
    <property type="match status" value="1"/>
</dbReference>
<dbReference type="PANTHER" id="PTHR43441">
    <property type="entry name" value="RIBOSOMAL-PROTEIN-SERINE ACETYLTRANSFERASE"/>
    <property type="match status" value="1"/>
</dbReference>
<feature type="domain" description="N-acetyltransferase" evidence="2">
    <location>
        <begin position="33"/>
        <end position="190"/>
    </location>
</feature>